<dbReference type="EC" id="3.6.1.67" evidence="6"/>
<dbReference type="GO" id="GO:0046872">
    <property type="term" value="F:metal ion binding"/>
    <property type="evidence" value="ECO:0007669"/>
    <property type="project" value="UniProtKB-KW"/>
</dbReference>
<dbReference type="PRINTS" id="PR01404">
    <property type="entry name" value="NPPPHYDRLASE"/>
</dbReference>
<accession>A0A557R3E4</accession>
<proteinExistence type="inferred from homology"/>
<dbReference type="PANTHER" id="PTHR43046:SF14">
    <property type="entry name" value="MUTT_NUDIX FAMILY PROTEIN"/>
    <property type="match status" value="1"/>
</dbReference>
<name>A0A557R3E4_9RHOO</name>
<dbReference type="PANTHER" id="PTHR43046">
    <property type="entry name" value="GDP-MANNOSE MANNOSYL HYDROLASE"/>
    <property type="match status" value="1"/>
</dbReference>
<dbReference type="EMBL" id="VMNK01000001">
    <property type="protein sequence ID" value="TVO59662.1"/>
    <property type="molecule type" value="Genomic_DNA"/>
</dbReference>
<dbReference type="InterPro" id="IPR003564">
    <property type="entry name" value="DHNTPase"/>
</dbReference>
<dbReference type="GO" id="GO:0008828">
    <property type="term" value="F:dATP diphosphatase activity"/>
    <property type="evidence" value="ECO:0007669"/>
    <property type="project" value="InterPro"/>
</dbReference>
<comment type="similarity">
    <text evidence="4">Belongs to the Nudix hydrolase family.</text>
</comment>
<evidence type="ECO:0000256" key="4">
    <source>
        <dbReference type="RuleBase" id="RU003476"/>
    </source>
</evidence>
<gene>
    <name evidence="6" type="primary">nudB</name>
    <name evidence="6" type="ORF">FHP91_00085</name>
</gene>
<dbReference type="AlphaFoldDB" id="A0A557R3E4"/>
<protein>
    <submittedName>
        <fullName evidence="6">Dihydroneopterin triphosphate diphosphatase</fullName>
        <ecNumber evidence="6">3.6.1.67</ecNumber>
    </submittedName>
</protein>
<evidence type="ECO:0000256" key="1">
    <source>
        <dbReference type="ARBA" id="ARBA00022801"/>
    </source>
</evidence>
<evidence type="ECO:0000256" key="3">
    <source>
        <dbReference type="PIRSR" id="PIRSR603564-2"/>
    </source>
</evidence>
<dbReference type="SUPFAM" id="SSF55811">
    <property type="entry name" value="Nudix"/>
    <property type="match status" value="1"/>
</dbReference>
<dbReference type="InterPro" id="IPR020476">
    <property type="entry name" value="Nudix_hydrolase"/>
</dbReference>
<dbReference type="InterPro" id="IPR020084">
    <property type="entry name" value="NUDIX_hydrolase_CS"/>
</dbReference>
<dbReference type="Proteomes" id="UP000319502">
    <property type="component" value="Unassembled WGS sequence"/>
</dbReference>
<dbReference type="Pfam" id="PF00293">
    <property type="entry name" value="NUDIX"/>
    <property type="match status" value="1"/>
</dbReference>
<feature type="domain" description="Nudix hydrolase" evidence="5">
    <location>
        <begin position="6"/>
        <end position="145"/>
    </location>
</feature>
<evidence type="ECO:0000313" key="6">
    <source>
        <dbReference type="EMBL" id="TVO59662.1"/>
    </source>
</evidence>
<dbReference type="PROSITE" id="PS00893">
    <property type="entry name" value="NUDIX_BOX"/>
    <property type="match status" value="1"/>
</dbReference>
<evidence type="ECO:0000256" key="2">
    <source>
        <dbReference type="PIRSR" id="PIRSR603564-1"/>
    </source>
</evidence>
<dbReference type="InterPro" id="IPR000086">
    <property type="entry name" value="NUDIX_hydrolase_dom"/>
</dbReference>
<keyword evidence="3" id="KW-0460">Magnesium</keyword>
<keyword evidence="3" id="KW-0479">Metal-binding</keyword>
<dbReference type="InterPro" id="IPR015797">
    <property type="entry name" value="NUDIX_hydrolase-like_dom_sf"/>
</dbReference>
<dbReference type="PROSITE" id="PS51462">
    <property type="entry name" value="NUDIX"/>
    <property type="match status" value="1"/>
</dbReference>
<evidence type="ECO:0000259" key="5">
    <source>
        <dbReference type="PROSITE" id="PS51462"/>
    </source>
</evidence>
<dbReference type="NCBIfam" id="NF006961">
    <property type="entry name" value="PRK09438.1"/>
    <property type="match status" value="1"/>
</dbReference>
<evidence type="ECO:0000313" key="7">
    <source>
        <dbReference type="Proteomes" id="UP000319502"/>
    </source>
</evidence>
<dbReference type="PRINTS" id="PR00502">
    <property type="entry name" value="NUDIXFAMILY"/>
</dbReference>
<dbReference type="OrthoDB" id="7066556at2"/>
<dbReference type="RefSeq" id="WP_144307679.1">
    <property type="nucleotide sequence ID" value="NZ_VMNK01000001.1"/>
</dbReference>
<feature type="binding site" evidence="2">
    <location>
        <position position="134"/>
    </location>
    <ligand>
        <name>substrate</name>
    </ligand>
</feature>
<dbReference type="CDD" id="cd04664">
    <property type="entry name" value="NUDIX_DHNTPase_like"/>
    <property type="match status" value="1"/>
</dbReference>
<keyword evidence="7" id="KW-1185">Reference proteome</keyword>
<comment type="cofactor">
    <cofactor evidence="3">
        <name>Mg(2+)</name>
        <dbReference type="ChEBI" id="CHEBI:18420"/>
    </cofactor>
    <text evidence="3">Binds 1 Mg(2+) ion per subunit.</text>
</comment>
<sequence length="161" mass="18256">MTANNGKRPHSVLVVIHTRAMEVLVLHRQQPFDFWQSVTGSLEPDETPREAAIREVFEETGLSAPGEALVDLRLNNRYPIPPKWRHRYAPEVSHNSESVFSLCLPAPLPVTLAAAEHHTAEWLSARDAIDRIWSWTNRDAVRLCARINPHTANPFTPDRQA</sequence>
<keyword evidence="1 4" id="KW-0378">Hydrolase</keyword>
<feature type="binding site" evidence="2">
    <location>
        <position position="7"/>
    </location>
    <ligand>
        <name>substrate</name>
    </ligand>
</feature>
<feature type="binding site" evidence="2">
    <location>
        <position position="39"/>
    </location>
    <ligand>
        <name>substrate</name>
    </ligand>
</feature>
<feature type="binding site" evidence="3">
    <location>
        <position position="116"/>
    </location>
    <ligand>
        <name>Mg(2+)</name>
        <dbReference type="ChEBI" id="CHEBI:18420"/>
    </ligand>
</feature>
<feature type="binding site" evidence="3">
    <location>
        <position position="59"/>
    </location>
    <ligand>
        <name>Mg(2+)</name>
        <dbReference type="ChEBI" id="CHEBI:18420"/>
    </ligand>
</feature>
<dbReference type="Gene3D" id="3.90.79.10">
    <property type="entry name" value="Nucleoside Triphosphate Pyrophosphohydrolase"/>
    <property type="match status" value="1"/>
</dbReference>
<comment type="caution">
    <text evidence="6">The sequence shown here is derived from an EMBL/GenBank/DDBJ whole genome shotgun (WGS) entry which is preliminary data.</text>
</comment>
<organism evidence="6 7">
    <name type="scientific">Denitromonas halophila</name>
    <dbReference type="NCBI Taxonomy" id="1629404"/>
    <lineage>
        <taxon>Bacteria</taxon>
        <taxon>Pseudomonadati</taxon>
        <taxon>Pseudomonadota</taxon>
        <taxon>Betaproteobacteria</taxon>
        <taxon>Rhodocyclales</taxon>
        <taxon>Zoogloeaceae</taxon>
        <taxon>Denitromonas</taxon>
    </lineage>
</organism>
<feature type="binding site" evidence="2">
    <location>
        <position position="28"/>
    </location>
    <ligand>
        <name>substrate</name>
    </ligand>
</feature>
<dbReference type="GO" id="GO:0046656">
    <property type="term" value="P:folic acid biosynthetic process"/>
    <property type="evidence" value="ECO:0007669"/>
    <property type="project" value="InterPro"/>
</dbReference>
<dbReference type="GO" id="GO:0019177">
    <property type="term" value="F:dihydroneopterin triphosphate pyrophosphohydrolase activity"/>
    <property type="evidence" value="ECO:0007669"/>
    <property type="project" value="UniProtKB-EC"/>
</dbReference>
<feature type="binding site" evidence="3">
    <location>
        <position position="55"/>
    </location>
    <ligand>
        <name>Mg(2+)</name>
        <dbReference type="ChEBI" id="CHEBI:18420"/>
    </ligand>
</feature>
<reference evidence="6 7" key="1">
    <citation type="submission" date="2019-07" db="EMBL/GenBank/DDBJ databases">
        <title>The pathways for chlorine oxyanion respiration interact through the shared metabolite chlorate.</title>
        <authorList>
            <person name="Barnum T.P."/>
            <person name="Cheng Y."/>
            <person name="Hill K.A."/>
            <person name="Lucas L.N."/>
            <person name="Carlson H.K."/>
            <person name="Coates J.D."/>
        </authorList>
    </citation>
    <scope>NUCLEOTIDE SEQUENCE [LARGE SCALE GENOMIC DNA]</scope>
    <source>
        <strain evidence="6 7">SFB-3</strain>
    </source>
</reference>